<organism evidence="1 2">
    <name type="scientific">Haemonchus contortus</name>
    <name type="common">Barber pole worm</name>
    <dbReference type="NCBI Taxonomy" id="6289"/>
    <lineage>
        <taxon>Eukaryota</taxon>
        <taxon>Metazoa</taxon>
        <taxon>Ecdysozoa</taxon>
        <taxon>Nematoda</taxon>
        <taxon>Chromadorea</taxon>
        <taxon>Rhabditida</taxon>
        <taxon>Rhabditina</taxon>
        <taxon>Rhabditomorpha</taxon>
        <taxon>Strongyloidea</taxon>
        <taxon>Trichostrongylidae</taxon>
        <taxon>Haemonchus</taxon>
    </lineage>
</organism>
<reference evidence="2" key="1">
    <citation type="submission" date="2020-12" db="UniProtKB">
        <authorList>
            <consortium name="WormBaseParasite"/>
        </authorList>
    </citation>
    <scope>IDENTIFICATION</scope>
    <source>
        <strain evidence="2">MHco3</strain>
    </source>
</reference>
<name>A0A7I4YYH4_HAECO</name>
<dbReference type="WBParaSite" id="HCON_00157990-00001">
    <property type="protein sequence ID" value="HCON_00157990-00001"/>
    <property type="gene ID" value="HCON_00157990"/>
</dbReference>
<proteinExistence type="predicted"/>
<sequence>MRDAEGRPKTSKKKMEEIAVSYNTNLFRSTVPVSLIPTLTQDVAPRIEEWEVERVIRQMKPRKAPGPERISADFSKSASYIIIKQLAKRSNRYLDAQRISDQWKMSNTVLLVKKGQHNRMQNYHLIAFLSPPYNLFTAIGPLPTSRTDRFSQRLLLHESYSDLLSFMYFTKLFTLRFY</sequence>
<accession>A0A7I4YYH4</accession>
<keyword evidence="1" id="KW-1185">Reference proteome</keyword>
<evidence type="ECO:0000313" key="2">
    <source>
        <dbReference type="WBParaSite" id="HCON_00157990-00001"/>
    </source>
</evidence>
<dbReference type="Proteomes" id="UP000025227">
    <property type="component" value="Unplaced"/>
</dbReference>
<protein>
    <submittedName>
        <fullName evidence="2">Transposase</fullName>
    </submittedName>
</protein>
<dbReference type="AlphaFoldDB" id="A0A7I4YYH4"/>
<evidence type="ECO:0000313" key="1">
    <source>
        <dbReference type="Proteomes" id="UP000025227"/>
    </source>
</evidence>